<keyword evidence="3" id="KW-1185">Reference proteome</keyword>
<name>A0ABW0TRC7_9BACL</name>
<dbReference type="InterPro" id="IPR006699">
    <property type="entry name" value="GlpP"/>
</dbReference>
<evidence type="ECO:0000256" key="1">
    <source>
        <dbReference type="PIRNR" id="PIRNR016897"/>
    </source>
</evidence>
<dbReference type="PANTHER" id="PTHR35787:SF1">
    <property type="entry name" value="GLYCEROL UPTAKE OPERON ANTITERMINATOR REGULATORY PROTEIN"/>
    <property type="match status" value="1"/>
</dbReference>
<sequence>MKRSKDELEFFERLETYKKIAAIKTPKGLEEAIKYKDRISAVFLLMGNILTIKNYVELFQKEGLPVFVHIEKIGGLSINSEGLDFIANYIKPLGIVTTKPNVISMAKKRKLMTVQRIFMIDTEVYDYAKQMDKAEVDLIEIMPSRLPHVIQSLSREMDTPLITGGLLTEKEHAQEALACGALAVTTSSSNVWKADLT</sequence>
<proteinExistence type="predicted"/>
<comment type="caution">
    <text evidence="2">The sequence shown here is derived from an EMBL/GenBank/DDBJ whole genome shotgun (WGS) entry which is preliminary data.</text>
</comment>
<organism evidence="2 3">
    <name type="scientific">Sporosarcina soli</name>
    <dbReference type="NCBI Taxonomy" id="334736"/>
    <lineage>
        <taxon>Bacteria</taxon>
        <taxon>Bacillati</taxon>
        <taxon>Bacillota</taxon>
        <taxon>Bacilli</taxon>
        <taxon>Bacillales</taxon>
        <taxon>Caryophanaceae</taxon>
        <taxon>Sporosarcina</taxon>
    </lineage>
</organism>
<accession>A0ABW0TRC7</accession>
<keyword evidence="1" id="KW-0804">Transcription</keyword>
<dbReference type="EMBL" id="JBHSNO010000018">
    <property type="protein sequence ID" value="MFC5591837.1"/>
    <property type="molecule type" value="Genomic_DNA"/>
</dbReference>
<protein>
    <recommendedName>
        <fullName evidence="1">Glycerol uptake operon antiterminator regulatory protein</fullName>
    </recommendedName>
</protein>
<dbReference type="RefSeq" id="WP_381440174.1">
    <property type="nucleotide sequence ID" value="NZ_JBHSNO010000018.1"/>
</dbReference>
<dbReference type="SUPFAM" id="SSF110391">
    <property type="entry name" value="GlpP-like"/>
    <property type="match status" value="1"/>
</dbReference>
<keyword evidence="1" id="KW-0694">RNA-binding</keyword>
<dbReference type="PANTHER" id="PTHR35787">
    <property type="entry name" value="GLYCEROL UPTAKE OPERON ANTITERMINATOR REGULATORY PROTEIN"/>
    <property type="match status" value="1"/>
</dbReference>
<dbReference type="InterPro" id="IPR013785">
    <property type="entry name" value="Aldolase_TIM"/>
</dbReference>
<comment type="function">
    <text evidence="1">Regulates expression of the glpD operon. In the presence of glycerol 3-phosphate (G3P) causes antitermination of transcription of glpD at the inverted repeat of the leader region to enhance its transcription. Binds and stabilizes glpD leader mRNA.</text>
</comment>
<evidence type="ECO:0000313" key="2">
    <source>
        <dbReference type="EMBL" id="MFC5591837.1"/>
    </source>
</evidence>
<keyword evidence="1" id="KW-0805">Transcription regulation</keyword>
<dbReference type="Proteomes" id="UP001596109">
    <property type="component" value="Unassembled WGS sequence"/>
</dbReference>
<gene>
    <name evidence="2" type="ORF">ACFPRA_23440</name>
</gene>
<dbReference type="Gene3D" id="3.20.20.70">
    <property type="entry name" value="Aldolase class I"/>
    <property type="match status" value="1"/>
</dbReference>
<dbReference type="Pfam" id="PF04309">
    <property type="entry name" value="G3P_antiterm"/>
    <property type="match status" value="1"/>
</dbReference>
<reference evidence="3" key="1">
    <citation type="journal article" date="2019" name="Int. J. Syst. Evol. Microbiol.">
        <title>The Global Catalogue of Microorganisms (GCM) 10K type strain sequencing project: providing services to taxonomists for standard genome sequencing and annotation.</title>
        <authorList>
            <consortium name="The Broad Institute Genomics Platform"/>
            <consortium name="The Broad Institute Genome Sequencing Center for Infectious Disease"/>
            <person name="Wu L."/>
            <person name="Ma J."/>
        </authorList>
    </citation>
    <scope>NUCLEOTIDE SEQUENCE [LARGE SCALE GENOMIC DNA]</scope>
    <source>
        <strain evidence="3">CGMCC 4.1434</strain>
    </source>
</reference>
<dbReference type="PIRSF" id="PIRSF016897">
    <property type="entry name" value="GlpP"/>
    <property type="match status" value="1"/>
</dbReference>
<keyword evidence="1" id="KW-0319">Glycerol metabolism</keyword>
<evidence type="ECO:0000313" key="3">
    <source>
        <dbReference type="Proteomes" id="UP001596109"/>
    </source>
</evidence>